<dbReference type="InterPro" id="IPR012337">
    <property type="entry name" value="RNaseH-like_sf"/>
</dbReference>
<dbReference type="InterPro" id="IPR036397">
    <property type="entry name" value="RNaseH_sf"/>
</dbReference>
<dbReference type="InterPro" id="IPR044876">
    <property type="entry name" value="HRDC_dom_sf"/>
</dbReference>
<dbReference type="InterPro" id="IPR002121">
    <property type="entry name" value="HRDC_dom"/>
</dbReference>
<dbReference type="CDD" id="cd06142">
    <property type="entry name" value="RNaseD_exo"/>
    <property type="match status" value="1"/>
</dbReference>
<evidence type="ECO:0000313" key="3">
    <source>
        <dbReference type="EMBL" id="QGK69504.1"/>
    </source>
</evidence>
<keyword evidence="4" id="KW-1185">Reference proteome</keyword>
<dbReference type="Pfam" id="PF18305">
    <property type="entry name" value="DNA_pol_A_exoN"/>
    <property type="match status" value="1"/>
</dbReference>
<dbReference type="EMBL" id="CP045929">
    <property type="protein sequence ID" value="QGK69504.1"/>
    <property type="molecule type" value="Genomic_DNA"/>
</dbReference>
<dbReference type="InterPro" id="IPR002562">
    <property type="entry name" value="3'-5'_exonuclease_dom"/>
</dbReference>
<dbReference type="GO" id="GO:0003676">
    <property type="term" value="F:nucleic acid binding"/>
    <property type="evidence" value="ECO:0007669"/>
    <property type="project" value="InterPro"/>
</dbReference>
<protein>
    <submittedName>
        <fullName evidence="3">Ribonuclease D</fullName>
    </submittedName>
</protein>
<dbReference type="GO" id="GO:0008408">
    <property type="term" value="F:3'-5' exonuclease activity"/>
    <property type="evidence" value="ECO:0007669"/>
    <property type="project" value="InterPro"/>
</dbReference>
<gene>
    <name evidence="3" type="ORF">GIY23_08190</name>
</gene>
<dbReference type="PROSITE" id="PS50967">
    <property type="entry name" value="HRDC"/>
    <property type="match status" value="1"/>
</dbReference>
<accession>A0A5Q3Q8H9</accession>
<dbReference type="SUPFAM" id="SSF53098">
    <property type="entry name" value="Ribonuclease H-like"/>
    <property type="match status" value="1"/>
</dbReference>
<proteinExistence type="predicted"/>
<sequence>MDAAFSEAAGPDHPEPVLLTEPPDGVPAVVDTPEALREAAAELAAGNGPVAVDTERASGYRYSQRAYLVQVRRTGTSTALIDPIALAGQLDPLVTAVADTEWVLHAASQDLPCLAELDLIPQRLFDTELAGRLAGFDRVSLGALVERMLGYRLEKGHSAADWSRRPLPESWLVYAALDVELLVDLRDAMREELIEQGKLAWAEEEFEAVRLAPPPRARTEPWRRTSGIHRIRKPRQLASVRALWEARDELARERDTAPGRVLPDSAIVQAAQSDPKTDAELTALPVFGGKQQRRRASLWTKALKDARRLPNDELPDVGTTHEGPPPANRWGDRDPAAAARLSAARGALADIAEQHAVPTENILLPDLLRRLCWEPPVEIDVPGVERALRERGAREWQIGLTAPALSKALHAEAP</sequence>
<dbReference type="AlphaFoldDB" id="A0A5Q3Q8H9"/>
<dbReference type="Proteomes" id="UP000371041">
    <property type="component" value="Chromosome"/>
</dbReference>
<feature type="region of interest" description="Disordered" evidence="1">
    <location>
        <begin position="1"/>
        <end position="25"/>
    </location>
</feature>
<dbReference type="SMART" id="SM00341">
    <property type="entry name" value="HRDC"/>
    <property type="match status" value="1"/>
</dbReference>
<dbReference type="InterPro" id="IPR041605">
    <property type="entry name" value="Exo_C"/>
</dbReference>
<dbReference type="InterPro" id="IPR051086">
    <property type="entry name" value="RNase_D-like"/>
</dbReference>
<feature type="domain" description="HRDC" evidence="2">
    <location>
        <begin position="233"/>
        <end position="313"/>
    </location>
</feature>
<name>A0A5Q3Q8H9_9PSEU</name>
<dbReference type="Pfam" id="PF00570">
    <property type="entry name" value="HRDC"/>
    <property type="match status" value="1"/>
</dbReference>
<dbReference type="Pfam" id="PF01612">
    <property type="entry name" value="DNA_pol_A_exo1"/>
    <property type="match status" value="1"/>
</dbReference>
<dbReference type="PANTHER" id="PTHR47649">
    <property type="entry name" value="RIBONUCLEASE D"/>
    <property type="match status" value="1"/>
</dbReference>
<reference evidence="4" key="1">
    <citation type="submission" date="2019-11" db="EMBL/GenBank/DDBJ databases">
        <title>The complete genome sequence of Saccharopolyspora sp. E2A.</title>
        <authorList>
            <person name="Zhang G."/>
        </authorList>
    </citation>
    <scope>NUCLEOTIDE SEQUENCE [LARGE SCALE GENOMIC DNA]</scope>
    <source>
        <strain evidence="4">E2A</strain>
    </source>
</reference>
<dbReference type="InterPro" id="IPR010997">
    <property type="entry name" value="HRDC-like_sf"/>
</dbReference>
<evidence type="ECO:0000259" key="2">
    <source>
        <dbReference type="PROSITE" id="PS50967"/>
    </source>
</evidence>
<dbReference type="SUPFAM" id="SSF47819">
    <property type="entry name" value="HRDC-like"/>
    <property type="match status" value="1"/>
</dbReference>
<organism evidence="3 4">
    <name type="scientific">Allosaccharopolyspora coralli</name>
    <dbReference type="NCBI Taxonomy" id="2665642"/>
    <lineage>
        <taxon>Bacteria</taxon>
        <taxon>Bacillati</taxon>
        <taxon>Actinomycetota</taxon>
        <taxon>Actinomycetes</taxon>
        <taxon>Pseudonocardiales</taxon>
        <taxon>Pseudonocardiaceae</taxon>
        <taxon>Allosaccharopolyspora</taxon>
    </lineage>
</organism>
<dbReference type="SMART" id="SM00474">
    <property type="entry name" value="35EXOc"/>
    <property type="match status" value="1"/>
</dbReference>
<evidence type="ECO:0000313" key="4">
    <source>
        <dbReference type="Proteomes" id="UP000371041"/>
    </source>
</evidence>
<dbReference type="Gene3D" id="1.10.150.80">
    <property type="entry name" value="HRDC domain"/>
    <property type="match status" value="2"/>
</dbReference>
<dbReference type="RefSeq" id="WP_154076099.1">
    <property type="nucleotide sequence ID" value="NZ_CP045929.1"/>
</dbReference>
<dbReference type="KEGG" id="sace:GIY23_08190"/>
<dbReference type="PANTHER" id="PTHR47649:SF1">
    <property type="entry name" value="RIBONUCLEASE D"/>
    <property type="match status" value="1"/>
</dbReference>
<feature type="region of interest" description="Disordered" evidence="1">
    <location>
        <begin position="309"/>
        <end position="333"/>
    </location>
</feature>
<dbReference type="GO" id="GO:0006139">
    <property type="term" value="P:nucleobase-containing compound metabolic process"/>
    <property type="evidence" value="ECO:0007669"/>
    <property type="project" value="InterPro"/>
</dbReference>
<dbReference type="GO" id="GO:0000166">
    <property type="term" value="F:nucleotide binding"/>
    <property type="evidence" value="ECO:0007669"/>
    <property type="project" value="InterPro"/>
</dbReference>
<evidence type="ECO:0000256" key="1">
    <source>
        <dbReference type="SAM" id="MobiDB-lite"/>
    </source>
</evidence>
<dbReference type="Gene3D" id="3.30.420.10">
    <property type="entry name" value="Ribonuclease H-like superfamily/Ribonuclease H"/>
    <property type="match status" value="1"/>
</dbReference>